<evidence type="ECO:0000256" key="5">
    <source>
        <dbReference type="ARBA" id="ARBA00022777"/>
    </source>
</evidence>
<evidence type="ECO:0000256" key="3">
    <source>
        <dbReference type="ARBA" id="ARBA00022679"/>
    </source>
</evidence>
<evidence type="ECO:0000256" key="2">
    <source>
        <dbReference type="ARBA" id="ARBA00012438"/>
    </source>
</evidence>
<dbReference type="SUPFAM" id="SSF55874">
    <property type="entry name" value="ATPase domain of HSP90 chaperone/DNA topoisomerase II/histidine kinase"/>
    <property type="match status" value="1"/>
</dbReference>
<evidence type="ECO:0000313" key="12">
    <source>
        <dbReference type="Proteomes" id="UP000318542"/>
    </source>
</evidence>
<organism evidence="11 12">
    <name type="scientific">Tepidimonas thermarum</name>
    <dbReference type="NCBI Taxonomy" id="335431"/>
    <lineage>
        <taxon>Bacteria</taxon>
        <taxon>Pseudomonadati</taxon>
        <taxon>Pseudomonadota</taxon>
        <taxon>Betaproteobacteria</taxon>
        <taxon>Burkholderiales</taxon>
        <taxon>Tepidimonas</taxon>
    </lineage>
</organism>
<dbReference type="PANTHER" id="PTHR42878:SF7">
    <property type="entry name" value="SENSOR HISTIDINE KINASE GLRK"/>
    <property type="match status" value="1"/>
</dbReference>
<dbReference type="EC" id="2.7.13.3" evidence="2"/>
<dbReference type="Gene3D" id="3.30.565.10">
    <property type="entry name" value="Histidine kinase-like ATPase, C-terminal domain"/>
    <property type="match status" value="1"/>
</dbReference>
<dbReference type="GO" id="GO:0000156">
    <property type="term" value="F:phosphorelay response regulator activity"/>
    <property type="evidence" value="ECO:0007669"/>
    <property type="project" value="TreeGrafter"/>
</dbReference>
<dbReference type="OrthoDB" id="9815750at2"/>
<gene>
    <name evidence="11" type="primary">zraS</name>
    <name evidence="11" type="ORF">Tther_02254</name>
</gene>
<feature type="domain" description="Histidine kinase" evidence="10">
    <location>
        <begin position="379"/>
        <end position="592"/>
    </location>
</feature>
<dbReference type="AlphaFoldDB" id="A0A554WXA4"/>
<feature type="transmembrane region" description="Helical" evidence="9">
    <location>
        <begin position="116"/>
        <end position="138"/>
    </location>
</feature>
<feature type="compositionally biased region" description="Low complexity" evidence="8">
    <location>
        <begin position="23"/>
        <end position="41"/>
    </location>
</feature>
<evidence type="ECO:0000256" key="8">
    <source>
        <dbReference type="SAM" id="MobiDB-lite"/>
    </source>
</evidence>
<evidence type="ECO:0000313" key="11">
    <source>
        <dbReference type="EMBL" id="TSE28205.1"/>
    </source>
</evidence>
<dbReference type="InterPro" id="IPR003661">
    <property type="entry name" value="HisK_dim/P_dom"/>
</dbReference>
<feature type="transmembrane region" description="Helical" evidence="9">
    <location>
        <begin position="59"/>
        <end position="77"/>
    </location>
</feature>
<sequence>MNTAGWPKADGTRAQAPPPADFAPSCLAPSPPAAAGTASGWPPEAGTAALPRLWRMLMAARLLLALALLGLQTHAWWNGAAPGWIVALCLAHTGVCTAAAAMPAPHTRPDARSLRWLPTVWADLGVFASLQLLTAGGLNFTPLFVWPVLQAAVLGPRLLALGSAAAGTLALLAEAWLGTGSAAETTRWLQAAVTGSGLLLVGWLSSHLTARLIGEQTAAQRHRQLAVLQGMVNHTIVTGLREGVIVLDARGQPWYANHAALHMLGVPPAGAAAPNPAAASDAAAEPPPSPVRALRDTPGWRVLAGWACAAASSDPAERVRDLTLPLPDGGQQRVRARAHPVLPAPPTPGATVVFLDDLHAIEQRVRTEKLAAMGRVSAAVAHEIRNPLAAIAQASALLQEDDPTPAQQRLLTLIEQNVRRLGRTVDDVLESARVPGPDGAASAAPLVLDEAIDAIVADWLRQRPQGVRLRLVRAAGAAAVAFDPDHLRRVLVNLLDNADRHASAQPGAIRVDTCADARQATLTVWSDSPPIDPTVRQHLFEPFVSSHSRSSGLGLYLSRELCQRYHADLSHERTERDGRRGNAFVIRMPVIDIAP</sequence>
<protein>
    <recommendedName>
        <fullName evidence="2">histidine kinase</fullName>
        <ecNumber evidence="2">2.7.13.3</ecNumber>
    </recommendedName>
</protein>
<keyword evidence="9" id="KW-1133">Transmembrane helix</keyword>
<keyword evidence="7" id="KW-0902">Two-component regulatory system</keyword>
<dbReference type="InterPro" id="IPR005467">
    <property type="entry name" value="His_kinase_dom"/>
</dbReference>
<dbReference type="Gene3D" id="1.10.287.130">
    <property type="match status" value="1"/>
</dbReference>
<comment type="catalytic activity">
    <reaction evidence="1">
        <text>ATP + protein L-histidine = ADP + protein N-phospho-L-histidine.</text>
        <dbReference type="EC" id="2.7.13.3"/>
    </reaction>
</comment>
<keyword evidence="9" id="KW-0472">Membrane</keyword>
<dbReference type="InterPro" id="IPR036890">
    <property type="entry name" value="HATPase_C_sf"/>
</dbReference>
<evidence type="ECO:0000256" key="6">
    <source>
        <dbReference type="ARBA" id="ARBA00022840"/>
    </source>
</evidence>
<dbReference type="InterPro" id="IPR050351">
    <property type="entry name" value="BphY/WalK/GraS-like"/>
</dbReference>
<keyword evidence="5" id="KW-0418">Kinase</keyword>
<evidence type="ECO:0000259" key="10">
    <source>
        <dbReference type="PROSITE" id="PS50109"/>
    </source>
</evidence>
<dbReference type="GO" id="GO:0030295">
    <property type="term" value="F:protein kinase activator activity"/>
    <property type="evidence" value="ECO:0007669"/>
    <property type="project" value="TreeGrafter"/>
</dbReference>
<keyword evidence="9" id="KW-0812">Transmembrane</keyword>
<accession>A0A554WXA4</accession>
<dbReference type="PANTHER" id="PTHR42878">
    <property type="entry name" value="TWO-COMPONENT HISTIDINE KINASE"/>
    <property type="match status" value="1"/>
</dbReference>
<dbReference type="SUPFAM" id="SSF47384">
    <property type="entry name" value="Homodimeric domain of signal transducing histidine kinase"/>
    <property type="match status" value="1"/>
</dbReference>
<keyword evidence="4" id="KW-0547">Nucleotide-binding</keyword>
<dbReference type="InterPro" id="IPR003594">
    <property type="entry name" value="HATPase_dom"/>
</dbReference>
<evidence type="ECO:0000256" key="1">
    <source>
        <dbReference type="ARBA" id="ARBA00000085"/>
    </source>
</evidence>
<comment type="caution">
    <text evidence="11">The sequence shown here is derived from an EMBL/GenBank/DDBJ whole genome shotgun (WGS) entry which is preliminary data.</text>
</comment>
<feature type="transmembrane region" description="Helical" evidence="9">
    <location>
        <begin position="83"/>
        <end position="104"/>
    </location>
</feature>
<dbReference type="GO" id="GO:0000155">
    <property type="term" value="F:phosphorelay sensor kinase activity"/>
    <property type="evidence" value="ECO:0007669"/>
    <property type="project" value="InterPro"/>
</dbReference>
<feature type="region of interest" description="Disordered" evidence="8">
    <location>
        <begin position="270"/>
        <end position="291"/>
    </location>
</feature>
<dbReference type="GO" id="GO:0005524">
    <property type="term" value="F:ATP binding"/>
    <property type="evidence" value="ECO:0007669"/>
    <property type="project" value="UniProtKB-KW"/>
</dbReference>
<keyword evidence="12" id="KW-1185">Reference proteome</keyword>
<dbReference type="Pfam" id="PF00512">
    <property type="entry name" value="HisKA"/>
    <property type="match status" value="1"/>
</dbReference>
<name>A0A554WXA4_9BURK</name>
<reference evidence="11 12" key="1">
    <citation type="submission" date="2019-07" db="EMBL/GenBank/DDBJ databases">
        <title>Tepidimonas thermarum AA-1 draft genome.</title>
        <authorList>
            <person name="Da Costa M.S."/>
            <person name="Froufe H.J.C."/>
            <person name="Egas C."/>
            <person name="Albuquerque L."/>
        </authorList>
    </citation>
    <scope>NUCLEOTIDE SEQUENCE [LARGE SCALE GENOMIC DNA]</scope>
    <source>
        <strain evidence="11 12">AA-1</strain>
    </source>
</reference>
<feature type="region of interest" description="Disordered" evidence="8">
    <location>
        <begin position="1"/>
        <end position="41"/>
    </location>
</feature>
<dbReference type="InterPro" id="IPR036097">
    <property type="entry name" value="HisK_dim/P_sf"/>
</dbReference>
<dbReference type="GO" id="GO:0007234">
    <property type="term" value="P:osmosensory signaling via phosphorelay pathway"/>
    <property type="evidence" value="ECO:0007669"/>
    <property type="project" value="TreeGrafter"/>
</dbReference>
<dbReference type="RefSeq" id="WP_143903934.1">
    <property type="nucleotide sequence ID" value="NZ_VJOL01000056.1"/>
</dbReference>
<proteinExistence type="predicted"/>
<dbReference type="SMART" id="SM00387">
    <property type="entry name" value="HATPase_c"/>
    <property type="match status" value="1"/>
</dbReference>
<dbReference type="Proteomes" id="UP000318542">
    <property type="component" value="Unassembled WGS sequence"/>
</dbReference>
<dbReference type="Pfam" id="PF02518">
    <property type="entry name" value="HATPase_c"/>
    <property type="match status" value="1"/>
</dbReference>
<dbReference type="EMBL" id="VJOL01000056">
    <property type="protein sequence ID" value="TSE28205.1"/>
    <property type="molecule type" value="Genomic_DNA"/>
</dbReference>
<evidence type="ECO:0000256" key="7">
    <source>
        <dbReference type="ARBA" id="ARBA00023012"/>
    </source>
</evidence>
<keyword evidence="3 11" id="KW-0808">Transferase</keyword>
<evidence type="ECO:0000256" key="9">
    <source>
        <dbReference type="SAM" id="Phobius"/>
    </source>
</evidence>
<dbReference type="CDD" id="cd00082">
    <property type="entry name" value="HisKA"/>
    <property type="match status" value="1"/>
</dbReference>
<evidence type="ECO:0000256" key="4">
    <source>
        <dbReference type="ARBA" id="ARBA00022741"/>
    </source>
</evidence>
<keyword evidence="6" id="KW-0067">ATP-binding</keyword>
<feature type="compositionally biased region" description="Low complexity" evidence="8">
    <location>
        <begin position="270"/>
        <end position="284"/>
    </location>
</feature>
<dbReference type="PROSITE" id="PS50109">
    <property type="entry name" value="HIS_KIN"/>
    <property type="match status" value="1"/>
</dbReference>
<dbReference type="SMART" id="SM00388">
    <property type="entry name" value="HisKA"/>
    <property type="match status" value="1"/>
</dbReference>